<gene>
    <name evidence="4" type="ORF">DYU05_04025</name>
</gene>
<dbReference type="GO" id="GO:0009007">
    <property type="term" value="F:site-specific DNA-methyltransferase (adenine-specific) activity"/>
    <property type="evidence" value="ECO:0007669"/>
    <property type="project" value="UniProtKB-EC"/>
</dbReference>
<dbReference type="SUPFAM" id="SSF53335">
    <property type="entry name" value="S-adenosyl-L-methionine-dependent methyltransferases"/>
    <property type="match status" value="1"/>
</dbReference>
<dbReference type="AlphaFoldDB" id="A0A3E2NUT6"/>
<evidence type="ECO:0000256" key="2">
    <source>
        <dbReference type="ARBA" id="ARBA00022679"/>
    </source>
</evidence>
<dbReference type="GO" id="GO:0032259">
    <property type="term" value="P:methylation"/>
    <property type="evidence" value="ECO:0007669"/>
    <property type="project" value="UniProtKB-KW"/>
</dbReference>
<dbReference type="PANTHER" id="PTHR30481:SF4">
    <property type="entry name" value="SITE-SPECIFIC DNA-METHYLTRANSFERASE (ADENINE-SPECIFIC)"/>
    <property type="match status" value="1"/>
</dbReference>
<reference evidence="4 5" key="1">
    <citation type="submission" date="2018-08" db="EMBL/GenBank/DDBJ databases">
        <title>Mucilaginibacter terrae sp. nov., isolated from manganese diggings.</title>
        <authorList>
            <person name="Huang Y."/>
            <person name="Zhou Z."/>
        </authorList>
    </citation>
    <scope>NUCLEOTIDE SEQUENCE [LARGE SCALE GENOMIC DNA]</scope>
    <source>
        <strain evidence="4 5">ZH6</strain>
    </source>
</reference>
<evidence type="ECO:0000256" key="3">
    <source>
        <dbReference type="ARBA" id="ARBA00022691"/>
    </source>
</evidence>
<dbReference type="Pfam" id="PF02086">
    <property type="entry name" value="MethyltransfD12"/>
    <property type="match status" value="1"/>
</dbReference>
<proteinExistence type="predicted"/>
<dbReference type="EMBL" id="QWDE01000001">
    <property type="protein sequence ID" value="RFZ84783.1"/>
    <property type="molecule type" value="Genomic_DNA"/>
</dbReference>
<organism evidence="4 5">
    <name type="scientific">Mucilaginibacter terrenus</name>
    <dbReference type="NCBI Taxonomy" id="2482727"/>
    <lineage>
        <taxon>Bacteria</taxon>
        <taxon>Pseudomonadati</taxon>
        <taxon>Bacteroidota</taxon>
        <taxon>Sphingobacteriia</taxon>
        <taxon>Sphingobacteriales</taxon>
        <taxon>Sphingobacteriaceae</taxon>
        <taxon>Mucilaginibacter</taxon>
    </lineage>
</organism>
<dbReference type="GO" id="GO:0043565">
    <property type="term" value="F:sequence-specific DNA binding"/>
    <property type="evidence" value="ECO:0007669"/>
    <property type="project" value="TreeGrafter"/>
</dbReference>
<dbReference type="OrthoDB" id="9805629at2"/>
<dbReference type="Gene3D" id="3.40.50.150">
    <property type="entry name" value="Vaccinia Virus protein VP39"/>
    <property type="match status" value="2"/>
</dbReference>
<dbReference type="RefSeq" id="WP_117381685.1">
    <property type="nucleotide sequence ID" value="NZ_QWDE01000001.1"/>
</dbReference>
<keyword evidence="2" id="KW-0808">Transferase</keyword>
<dbReference type="GO" id="GO:0009307">
    <property type="term" value="P:DNA restriction-modification system"/>
    <property type="evidence" value="ECO:0007669"/>
    <property type="project" value="InterPro"/>
</dbReference>
<keyword evidence="3" id="KW-0949">S-adenosyl-L-methionine</keyword>
<dbReference type="Proteomes" id="UP000260823">
    <property type="component" value="Unassembled WGS sequence"/>
</dbReference>
<accession>A0A3E2NUT6</accession>
<evidence type="ECO:0000256" key="1">
    <source>
        <dbReference type="ARBA" id="ARBA00022603"/>
    </source>
</evidence>
<dbReference type="PANTHER" id="PTHR30481">
    <property type="entry name" value="DNA ADENINE METHYLASE"/>
    <property type="match status" value="1"/>
</dbReference>
<evidence type="ECO:0000313" key="5">
    <source>
        <dbReference type="Proteomes" id="UP000260823"/>
    </source>
</evidence>
<dbReference type="SMR" id="A0A3E2NUT6"/>
<dbReference type="GO" id="GO:1904047">
    <property type="term" value="F:S-adenosyl-L-methionine binding"/>
    <property type="evidence" value="ECO:0007669"/>
    <property type="project" value="TreeGrafter"/>
</dbReference>
<dbReference type="GO" id="GO:0006298">
    <property type="term" value="P:mismatch repair"/>
    <property type="evidence" value="ECO:0007669"/>
    <property type="project" value="TreeGrafter"/>
</dbReference>
<name>A0A3E2NUT6_9SPHI</name>
<protein>
    <submittedName>
        <fullName evidence="4">DNA adenine methylase</fullName>
    </submittedName>
</protein>
<dbReference type="InterPro" id="IPR012327">
    <property type="entry name" value="MeTrfase_D12"/>
</dbReference>
<keyword evidence="1 4" id="KW-0489">Methyltransferase</keyword>
<evidence type="ECO:0000313" key="4">
    <source>
        <dbReference type="EMBL" id="RFZ84783.1"/>
    </source>
</evidence>
<keyword evidence="5" id="KW-1185">Reference proteome</keyword>
<sequence length="277" mass="32156">MTINCKTPITYYGGKQNMLNDILPLIPDHKLYCEPFFGGGAVYFAKPPSEIEVINDKNDFVINFYRVLKTRFDDLKLEVEASLSSRSIHRKAGYIFKNPGLYDEVKLAWACWYLCNCSFISKLTGGWKYDSTENKDCQVLINRKASFNYDLVKRLELTQIECDDAIKVIKSRDKPHSYFQLDPPYADTDQGHYKGWTRENYEELLNTSGNLKGKFMLHGFPSNLLQDYIDKFGWIYKEITKASPARRNYTDSTLTRGNKIEVLVMNYKLESKQLTAF</sequence>
<dbReference type="InterPro" id="IPR029063">
    <property type="entry name" value="SAM-dependent_MTases_sf"/>
</dbReference>
<dbReference type="PRINTS" id="PR00505">
    <property type="entry name" value="D12N6MTFRASE"/>
</dbReference>
<comment type="caution">
    <text evidence="4">The sequence shown here is derived from an EMBL/GenBank/DDBJ whole genome shotgun (WGS) entry which is preliminary data.</text>
</comment>